<reference evidence="1 2" key="1">
    <citation type="submission" date="2008-07" db="EMBL/GenBank/DDBJ databases">
        <authorList>
            <person name="El-Sayed N."/>
            <person name="Caler E."/>
            <person name="Inman J."/>
            <person name="Amedeo P."/>
            <person name="Hass B."/>
            <person name="Wortman J."/>
        </authorList>
    </citation>
    <scope>NUCLEOTIDE SEQUENCE [LARGE SCALE GENOMIC DNA]</scope>
    <source>
        <strain evidence="2">ATCC 50983 / TXsc</strain>
    </source>
</reference>
<sequence length="127" mass="14097">MRFYDHILKSHPHALQGLSATDCVASDADTAPDLRTPANPPARAFGHRQISVSTGFREDGNTPITQHFAPVPSKDAMLKYRDELAIAAIYNDWEIGGIVNDVLVKCQETLRPAITDAMRKYNVDDNF</sequence>
<dbReference type="RefSeq" id="XP_002779741.1">
    <property type="nucleotide sequence ID" value="XM_002779695.1"/>
</dbReference>
<dbReference type="InParanoid" id="C5KVF7"/>
<protein>
    <submittedName>
        <fullName evidence="1">Uncharacterized protein</fullName>
    </submittedName>
</protein>
<name>C5KVF7_PERM5</name>
<accession>C5KVF7</accession>
<proteinExistence type="predicted"/>
<gene>
    <name evidence="1" type="ORF">Pmar_PMAR009265</name>
</gene>
<dbReference type="AlphaFoldDB" id="C5KVF7"/>
<evidence type="ECO:0000313" key="1">
    <source>
        <dbReference type="EMBL" id="EER11536.1"/>
    </source>
</evidence>
<keyword evidence="2" id="KW-1185">Reference proteome</keyword>
<organism evidence="2">
    <name type="scientific">Perkinsus marinus (strain ATCC 50983 / TXsc)</name>
    <dbReference type="NCBI Taxonomy" id="423536"/>
    <lineage>
        <taxon>Eukaryota</taxon>
        <taxon>Sar</taxon>
        <taxon>Alveolata</taxon>
        <taxon>Perkinsozoa</taxon>
        <taxon>Perkinsea</taxon>
        <taxon>Perkinsida</taxon>
        <taxon>Perkinsidae</taxon>
        <taxon>Perkinsus</taxon>
    </lineage>
</organism>
<dbReference type="Proteomes" id="UP000007800">
    <property type="component" value="Unassembled WGS sequence"/>
</dbReference>
<evidence type="ECO:0000313" key="2">
    <source>
        <dbReference type="Proteomes" id="UP000007800"/>
    </source>
</evidence>
<dbReference type="GeneID" id="9046922"/>
<dbReference type="EMBL" id="GG676521">
    <property type="protein sequence ID" value="EER11536.1"/>
    <property type="molecule type" value="Genomic_DNA"/>
</dbReference>